<dbReference type="SUPFAM" id="SSF56281">
    <property type="entry name" value="Metallo-hydrolase/oxidoreductase"/>
    <property type="match status" value="1"/>
</dbReference>
<comment type="caution">
    <text evidence="2">The sequence shown here is derived from an EMBL/GenBank/DDBJ whole genome shotgun (WGS) entry which is preliminary data.</text>
</comment>
<evidence type="ECO:0000259" key="1">
    <source>
        <dbReference type="Pfam" id="PF00753"/>
    </source>
</evidence>
<protein>
    <recommendedName>
        <fullName evidence="1">Metallo-beta-lactamase domain-containing protein</fullName>
    </recommendedName>
</protein>
<dbReference type="InterPro" id="IPR036866">
    <property type="entry name" value="RibonucZ/Hydroxyglut_hydro"/>
</dbReference>
<dbReference type="PIRSF" id="PIRSF004944">
    <property type="entry name" value="UCP004944_hydrls"/>
    <property type="match status" value="1"/>
</dbReference>
<dbReference type="InterPro" id="IPR014426">
    <property type="entry name" value="UPF0282_hydrls"/>
</dbReference>
<dbReference type="Proteomes" id="UP000215215">
    <property type="component" value="Unassembled WGS sequence"/>
</dbReference>
<gene>
    <name evidence="2" type="ORF">CH333_04000</name>
</gene>
<dbReference type="HAMAP" id="MF_01406">
    <property type="entry name" value="UPF0282"/>
    <property type="match status" value="1"/>
</dbReference>
<dbReference type="Gene3D" id="3.60.15.10">
    <property type="entry name" value="Ribonuclease Z/Hydroxyacylglutathione hydrolase-like"/>
    <property type="match status" value="1"/>
</dbReference>
<dbReference type="PANTHER" id="PTHR43546:SF4">
    <property type="entry name" value="UPF0282 PROTEIN MJ1629"/>
    <property type="match status" value="1"/>
</dbReference>
<evidence type="ECO:0000313" key="2">
    <source>
        <dbReference type="EMBL" id="OYD16201.1"/>
    </source>
</evidence>
<dbReference type="PANTHER" id="PTHR43546">
    <property type="entry name" value="UPF0173 METAL-DEPENDENT HYDROLASE MJ1163-RELATED"/>
    <property type="match status" value="1"/>
</dbReference>
<dbReference type="Pfam" id="PF00753">
    <property type="entry name" value="Lactamase_B"/>
    <property type="match status" value="1"/>
</dbReference>
<name>A0A235BVE8_UNCW3</name>
<dbReference type="InterPro" id="IPR001279">
    <property type="entry name" value="Metallo-B-lactamas"/>
</dbReference>
<dbReference type="AlphaFoldDB" id="A0A235BVE8"/>
<organism evidence="2 3">
    <name type="scientific">candidate division WOR-3 bacterium JGI_Cruoil_03_44_89</name>
    <dbReference type="NCBI Taxonomy" id="1973748"/>
    <lineage>
        <taxon>Bacteria</taxon>
        <taxon>Bacteria division WOR-3</taxon>
    </lineage>
</organism>
<sequence>MIILNEIKIKPIFFDSMGAKCSSVLIETPDIRILVDPGAAGMQRSYPLPPEEKERLRLEALKRIGVASESCDFIFISHYHYDHHTLPSNIPEGVANFYMNKTIWAKDPNRYINHSQWRRARKFFEELGGEGIYIKPGEVYYKPIEEELPFALSRDYGDYTQRKRELLKKGEMWFKKLLTVWQTESWVKEFSTPDCTVEFIDGREYNFGSTKIRFTEPLFHGIEYDRVGWVVSLVVERNGKKFIYSSDLQGPQIEDYAEWIIDENPDAMVLDGPATYLFGYMMNRINLNRAIDNIMEILKRTKTNPIIYDHHLLRERRYKERLSRVYEEGKSRVLTAAELLGKEPLILTMV</sequence>
<reference evidence="2 3" key="1">
    <citation type="submission" date="2017-07" db="EMBL/GenBank/DDBJ databases">
        <title>Recovery of genomes from metagenomes via a dereplication, aggregation, and scoring strategy.</title>
        <authorList>
            <person name="Sieber C.M."/>
            <person name="Probst A.J."/>
            <person name="Sharrar A."/>
            <person name="Thomas B.C."/>
            <person name="Hess M."/>
            <person name="Tringe S.G."/>
            <person name="Banfield J.F."/>
        </authorList>
    </citation>
    <scope>NUCLEOTIDE SEQUENCE [LARGE SCALE GENOMIC DNA]</scope>
    <source>
        <strain evidence="2">JGI_Cruoil_03_44_89</strain>
    </source>
</reference>
<accession>A0A235BVE8</accession>
<evidence type="ECO:0000313" key="3">
    <source>
        <dbReference type="Proteomes" id="UP000215215"/>
    </source>
</evidence>
<proteinExistence type="inferred from homology"/>
<dbReference type="InterPro" id="IPR050114">
    <property type="entry name" value="UPF0173_UPF0282_UlaG_hydrolase"/>
</dbReference>
<feature type="domain" description="Metallo-beta-lactamase" evidence="1">
    <location>
        <begin position="21"/>
        <end position="83"/>
    </location>
</feature>
<dbReference type="EMBL" id="NOZQ01000080">
    <property type="protein sequence ID" value="OYD16201.1"/>
    <property type="molecule type" value="Genomic_DNA"/>
</dbReference>